<proteinExistence type="predicted"/>
<evidence type="ECO:0000256" key="1">
    <source>
        <dbReference type="SAM" id="Phobius"/>
    </source>
</evidence>
<sequence>MKKFALAAIAALVITGCQDKKGVSYGFADKAENLTVNDVVLTEPPVANQSLKATPEPSSSIQKKIIKEGDISFETNDIVKARKRVTDALKAVGGYVNEERQANNSYEKRNEYTLDVRIPAAKFDGFLKDITSAGDRIESKSIRSRDVTTEYIDVTTRLNNKKALEKRYLELLSKAGKMADVLEIENKLNDVRTEIESNQGQLNYLSKQIDFSSLNITFYTQQSSKDNGQGFGYRWQKAIGDSVDIAVTLFFGLITLWPVWLAAAIIVYVVRRLIKRRNAKRAKQQAS</sequence>
<organism evidence="3 4">
    <name type="scientific">Mucilaginibacter defluvii</name>
    <dbReference type="NCBI Taxonomy" id="1196019"/>
    <lineage>
        <taxon>Bacteria</taxon>
        <taxon>Pseudomonadati</taxon>
        <taxon>Bacteroidota</taxon>
        <taxon>Sphingobacteriia</taxon>
        <taxon>Sphingobacteriales</taxon>
        <taxon>Sphingobacteriaceae</taxon>
        <taxon>Mucilaginibacter</taxon>
    </lineage>
</organism>
<feature type="domain" description="DUF4349" evidence="2">
    <location>
        <begin position="63"/>
        <end position="271"/>
    </location>
</feature>
<keyword evidence="1" id="KW-0812">Transmembrane</keyword>
<protein>
    <recommendedName>
        <fullName evidence="2">DUF4349 domain-containing protein</fullName>
    </recommendedName>
</protein>
<feature type="transmembrane region" description="Helical" evidence="1">
    <location>
        <begin position="245"/>
        <end position="270"/>
    </location>
</feature>
<evidence type="ECO:0000313" key="3">
    <source>
        <dbReference type="EMBL" id="GAA4927421.1"/>
    </source>
</evidence>
<name>A0ABP9G468_9SPHI</name>
<dbReference type="RefSeq" id="WP_345333307.1">
    <property type="nucleotide sequence ID" value="NZ_BAABJI010000004.1"/>
</dbReference>
<dbReference type="PROSITE" id="PS51257">
    <property type="entry name" value="PROKAR_LIPOPROTEIN"/>
    <property type="match status" value="1"/>
</dbReference>
<keyword evidence="1" id="KW-0472">Membrane</keyword>
<accession>A0ABP9G468</accession>
<dbReference type="EMBL" id="BAABJI010000004">
    <property type="protein sequence ID" value="GAA4927421.1"/>
    <property type="molecule type" value="Genomic_DNA"/>
</dbReference>
<evidence type="ECO:0000259" key="2">
    <source>
        <dbReference type="Pfam" id="PF14257"/>
    </source>
</evidence>
<reference evidence="4" key="1">
    <citation type="journal article" date="2019" name="Int. J. Syst. Evol. Microbiol.">
        <title>The Global Catalogue of Microorganisms (GCM) 10K type strain sequencing project: providing services to taxonomists for standard genome sequencing and annotation.</title>
        <authorList>
            <consortium name="The Broad Institute Genomics Platform"/>
            <consortium name="The Broad Institute Genome Sequencing Center for Infectious Disease"/>
            <person name="Wu L."/>
            <person name="Ma J."/>
        </authorList>
    </citation>
    <scope>NUCLEOTIDE SEQUENCE [LARGE SCALE GENOMIC DNA]</scope>
    <source>
        <strain evidence="4">JCM 18283</strain>
    </source>
</reference>
<gene>
    <name evidence="3" type="ORF">GCM10023313_34930</name>
</gene>
<keyword evidence="4" id="KW-1185">Reference proteome</keyword>
<dbReference type="Pfam" id="PF14257">
    <property type="entry name" value="DUF4349"/>
    <property type="match status" value="1"/>
</dbReference>
<dbReference type="Proteomes" id="UP001501436">
    <property type="component" value="Unassembled WGS sequence"/>
</dbReference>
<comment type="caution">
    <text evidence="3">The sequence shown here is derived from an EMBL/GenBank/DDBJ whole genome shotgun (WGS) entry which is preliminary data.</text>
</comment>
<keyword evidence="1" id="KW-1133">Transmembrane helix</keyword>
<dbReference type="InterPro" id="IPR025645">
    <property type="entry name" value="DUF4349"/>
</dbReference>
<evidence type="ECO:0000313" key="4">
    <source>
        <dbReference type="Proteomes" id="UP001501436"/>
    </source>
</evidence>